<dbReference type="Pfam" id="PF00005">
    <property type="entry name" value="ABC_tran"/>
    <property type="match status" value="2"/>
</dbReference>
<evidence type="ECO:0000256" key="4">
    <source>
        <dbReference type="ARBA" id="ARBA00022741"/>
    </source>
</evidence>
<feature type="transmembrane region" description="Helical" evidence="10">
    <location>
        <begin position="978"/>
        <end position="1001"/>
    </location>
</feature>
<feature type="transmembrane region" description="Helical" evidence="10">
    <location>
        <begin position="1391"/>
        <end position="1411"/>
    </location>
</feature>
<dbReference type="CDD" id="cd03244">
    <property type="entry name" value="ABCC_MRP_domain2"/>
    <property type="match status" value="1"/>
</dbReference>
<feature type="transmembrane region" description="Helical" evidence="10">
    <location>
        <begin position="1417"/>
        <end position="1438"/>
    </location>
</feature>
<sequence length="1770" mass="195550">MSTRHGVPATGEPASVELSCANVLREPINACPVTTGERGEDDEQFAQLESRIYELWGVEEFHEPTDEDNAGCLQWLLYSWVAKYIYMAMKEQLEVDSLPVPQRHHRARTCGLKLSTVMQRSNRLYHAWDAFIGAPVVHKTDAASRGTLRWVGVPKSGLYNEVMAVVTWSNPPRCRLREQEGGVSPFFSGTLHGEVLFQQEHTSNSTLEYPRKLKLQLENWKKSVSDSTAGTRMQHGQKMSESWSKDVPFPRRVSAARDLFAALPNAIWWLFPYKAAGDVCTLTVPMVLNNYVAFLNTGPPSWLKGIVYAVGLFLIHAAQSSILHAFYYLSIKSGIRCRSALSAVIMEKCFTMSSSVLASPEINTGYIINMLNTDTEHVNTFIQMSMYIWSAPCVFFFSTFLLYRLVGWSALTAIGVLVLTVVITAFVMRQMMRVQKKLSRATDARVKATNEFISGMRIVKFMAWEPHFLLSIEQKRATEIRYIRTVQLCRLVASFLNTATPPIMIATVFAVFYLQGNELSPEIVFPALLLMSIIRLPFLLIPMAFDAAVKFHVSMKRISKFMECENSIQSVKDIQKYLIAHRGETNSWCSAAIAFENAEVTALLPVKLPRVPRVVTSFAARLMRGLCCCDACRPAKQNPSPTAVEPSEEEEEMPEMNTASAGGRASPASAAKKTMFKEGEMRDKARKGADGPRYQLQAKVLLRNVNLSLPRDKLTVIVGPTGSGKSTLLGSLLGTYQLARGYAWASQSIAYVSQQPWIMNATLRENVLFFSPADEHRLQEAVRVCQLEADLRVLAAGMGTEIGENGINLSGGQKARVSLARAVYADREVYLLDDPLSALDAHVGERIVTEVLFGALAQKTRILVTHQIDVLSRADFVVVMENGAVQFAGDRSEFMRSPISAQYASATVAAKDNEKNTPNSVREGAAEPSSAAVVKGTGGEDEKAAGNTDGRLIQDEEKTVGSVQWKTYKAYLRACGGLWVIVLVVSIYLVTEAITLSANMWLSMWSTNRLGFEPATNLKVYLGIIGVATLSIPLRLGVVFALVRRGSKNMHSLLLGSISTGAMSFFDTTTVGRIVNRFSRDIDVIDMHLPETFIFLLQVAFGVLSSVFVTSVSQPYLLIALVPIGYVYYRLTLIYSASNRGIRRVGSVTKAPLLSLVGEALNGSTTIAVYGCAPRIMRKALHYIDLVYAASLLENAANRWIGIRVEFLNNIVILIISVTGVVTKINGQGKGDTSLVLLSLTMALISTTMLKQTTVGRIVNRFSRDIDVIDMHLPETFIFLLQVAFGVLSSVFVTSVSQPYLLIALVPIGYVYYRLTLIYSASNRGIRRVGSVTKAPLLSLVGEALNGSTTIAVYGCAPRIMRKALHYIDLVYAASLLENAANRWIGIRVEFLNNIVILIISVTGVVTKINGQGKGDTSLVLLSLTMALISTTMLNWLVRMCGTMEAEMNSVERITHYIENIKHEHMPELGELVKELKKEAKHCRGRHAPTEVVVGAASTAGDSDRVANGSSSTQSGWLEFRDVDLRYREDLPLVLNKISFRIDAGEKVGIVGRTGSGKSTLLLTFTRLIDICGGEILVSGRPIHSYGLRELRQLFSMIPQDPTLFDGTIRSNLDPLHTATDEELWNALRLVGLSDQVASENGGVESRVQERDENFSVGQRQLFCLARALLKRGSSFILMDEATANIDHQLDQKIQQTVMTAFAKYTVITIAHRLHTVAMYDKIIVLEKGEVVECGTPRQLAENPSSKLRQLLATLGDGGMARFMENMKPR</sequence>
<feature type="transmembrane region" description="Helical" evidence="10">
    <location>
        <begin position="386"/>
        <end position="403"/>
    </location>
</feature>
<dbReference type="GO" id="GO:0016020">
    <property type="term" value="C:membrane"/>
    <property type="evidence" value="ECO:0007669"/>
    <property type="project" value="UniProtKB-SubCell"/>
</dbReference>
<feature type="region of interest" description="Disordered" evidence="9">
    <location>
        <begin position="910"/>
        <end position="951"/>
    </location>
</feature>
<evidence type="ECO:0000256" key="8">
    <source>
        <dbReference type="ARBA" id="ARBA00023180"/>
    </source>
</evidence>
<dbReference type="InterPro" id="IPR044726">
    <property type="entry name" value="ABCC_6TM_D2"/>
</dbReference>
<dbReference type="Gene3D" id="3.40.50.300">
    <property type="entry name" value="P-loop containing nucleotide triphosphate hydrolases"/>
    <property type="match status" value="2"/>
</dbReference>
<keyword evidence="7 10" id="KW-0472">Membrane</keyword>
<feature type="transmembrane region" description="Helical" evidence="10">
    <location>
        <begin position="1093"/>
        <end position="1110"/>
    </location>
</feature>
<dbReference type="Gene3D" id="1.20.1560.10">
    <property type="entry name" value="ABC transporter type 1, transmembrane domain"/>
    <property type="match status" value="3"/>
</dbReference>
<evidence type="ECO:0000256" key="2">
    <source>
        <dbReference type="ARBA" id="ARBA00022448"/>
    </source>
</evidence>
<dbReference type="SMART" id="SM00382">
    <property type="entry name" value="AAA"/>
    <property type="match status" value="2"/>
</dbReference>
<dbReference type="PROSITE" id="PS50929">
    <property type="entry name" value="ABC_TM1F"/>
    <property type="match status" value="3"/>
</dbReference>
<feature type="domain" description="ABC transmembrane type-1" evidence="12">
    <location>
        <begin position="1253"/>
        <end position="1446"/>
    </location>
</feature>
<dbReference type="PANTHER" id="PTHR24223:SF415">
    <property type="entry name" value="FI20190P1"/>
    <property type="match status" value="1"/>
</dbReference>
<dbReference type="FunFam" id="3.40.50.300:FF:000630">
    <property type="entry name" value="ATP-binding cassette (ABC) transporter, putative"/>
    <property type="match status" value="1"/>
</dbReference>
<dbReference type="GO" id="GO:0140359">
    <property type="term" value="F:ABC-type transporter activity"/>
    <property type="evidence" value="ECO:0007669"/>
    <property type="project" value="InterPro"/>
</dbReference>
<evidence type="ECO:0000259" key="12">
    <source>
        <dbReference type="PROSITE" id="PS50929"/>
    </source>
</evidence>
<feature type="transmembrane region" description="Helical" evidence="10">
    <location>
        <begin position="1207"/>
        <end position="1227"/>
    </location>
</feature>
<dbReference type="InterPro" id="IPR003439">
    <property type="entry name" value="ABC_transporter-like_ATP-bd"/>
</dbReference>
<gene>
    <name evidence="13" type="ORF">TVY486_0801650</name>
</gene>
<evidence type="ECO:0000256" key="5">
    <source>
        <dbReference type="ARBA" id="ARBA00022840"/>
    </source>
</evidence>
<evidence type="ECO:0000256" key="3">
    <source>
        <dbReference type="ARBA" id="ARBA00022692"/>
    </source>
</evidence>
<accession>G0U0F8</accession>
<feature type="region of interest" description="Disordered" evidence="9">
    <location>
        <begin position="635"/>
        <end position="671"/>
    </location>
</feature>
<feature type="transmembrane region" description="Helical" evidence="10">
    <location>
        <begin position="1271"/>
        <end position="1293"/>
    </location>
</feature>
<feature type="compositionally biased region" description="Low complexity" evidence="9">
    <location>
        <begin position="655"/>
        <end position="671"/>
    </location>
</feature>
<feature type="transmembrane region" description="Helical" evidence="10">
    <location>
        <begin position="409"/>
        <end position="428"/>
    </location>
</feature>
<feature type="transmembrane region" description="Helical" evidence="10">
    <location>
        <begin position="1299"/>
        <end position="1319"/>
    </location>
</feature>
<dbReference type="InterPro" id="IPR011527">
    <property type="entry name" value="ABC1_TM_dom"/>
</dbReference>
<feature type="transmembrane region" description="Helical" evidence="10">
    <location>
        <begin position="525"/>
        <end position="549"/>
    </location>
</feature>
<dbReference type="InterPro" id="IPR050173">
    <property type="entry name" value="ABC_transporter_C-like"/>
</dbReference>
<dbReference type="FunFam" id="1.20.1560.10:FF:000082">
    <property type="entry name" value="ABC transporter, multidrug resistance associated protein"/>
    <property type="match status" value="1"/>
</dbReference>
<feature type="transmembrane region" description="Helical" evidence="10">
    <location>
        <begin position="491"/>
        <end position="513"/>
    </location>
</feature>
<dbReference type="VEuPathDB" id="TriTrypDB:TvY486_0801650"/>
<feature type="domain" description="ABC transporter" evidence="11">
    <location>
        <begin position="1520"/>
        <end position="1753"/>
    </location>
</feature>
<dbReference type="InterPro" id="IPR017871">
    <property type="entry name" value="ABC_transporter-like_CS"/>
</dbReference>
<evidence type="ECO:0000256" key="10">
    <source>
        <dbReference type="SAM" id="Phobius"/>
    </source>
</evidence>
<dbReference type="CDD" id="cd03250">
    <property type="entry name" value="ABCC_MRP_domain1"/>
    <property type="match status" value="1"/>
</dbReference>
<name>G0U0F8_TRYVY</name>
<dbReference type="FunFam" id="1.20.1560.10:FF:000010">
    <property type="entry name" value="Multidrug resistance-associated ABC transporter"/>
    <property type="match status" value="1"/>
</dbReference>
<dbReference type="PROSITE" id="PS00211">
    <property type="entry name" value="ABC_TRANSPORTER_1"/>
    <property type="match status" value="2"/>
</dbReference>
<dbReference type="SUPFAM" id="SSF90123">
    <property type="entry name" value="ABC transporter transmembrane region"/>
    <property type="match status" value="3"/>
</dbReference>
<dbReference type="InterPro" id="IPR036640">
    <property type="entry name" value="ABC1_TM_sf"/>
</dbReference>
<dbReference type="InterPro" id="IPR003593">
    <property type="entry name" value="AAA+_ATPase"/>
</dbReference>
<protein>
    <submittedName>
        <fullName evidence="13">Putative multidrug resistance protein A</fullName>
    </submittedName>
</protein>
<keyword evidence="3 10" id="KW-0812">Transmembrane</keyword>
<feature type="domain" description="ABC transporter" evidence="11">
    <location>
        <begin position="686"/>
        <end position="907"/>
    </location>
</feature>
<dbReference type="FunFam" id="3.40.50.300:FF:002055">
    <property type="entry name" value="ATP-binding cassette protein subfamily C, member 1"/>
    <property type="match status" value="1"/>
</dbReference>
<evidence type="ECO:0000259" key="11">
    <source>
        <dbReference type="PROSITE" id="PS50893"/>
    </source>
</evidence>
<comment type="subcellular location">
    <subcellularLocation>
        <location evidence="1">Membrane</location>
        <topology evidence="1">Multi-pass membrane protein</topology>
    </subcellularLocation>
</comment>
<proteinExistence type="predicted"/>
<dbReference type="InterPro" id="IPR044746">
    <property type="entry name" value="ABCC_6TM_D1"/>
</dbReference>
<evidence type="ECO:0000313" key="13">
    <source>
        <dbReference type="EMBL" id="CCC49556.1"/>
    </source>
</evidence>
<dbReference type="EMBL" id="HE573024">
    <property type="protein sequence ID" value="CCC49556.1"/>
    <property type="molecule type" value="Genomic_DNA"/>
</dbReference>
<dbReference type="InterPro" id="IPR027417">
    <property type="entry name" value="P-loop_NTPase"/>
</dbReference>
<feature type="transmembrane region" description="Helical" evidence="10">
    <location>
        <begin position="1021"/>
        <end position="1043"/>
    </location>
</feature>
<dbReference type="Pfam" id="PF00664">
    <property type="entry name" value="ABC_membrane"/>
    <property type="match status" value="3"/>
</dbReference>
<evidence type="ECO:0000256" key="1">
    <source>
        <dbReference type="ARBA" id="ARBA00004141"/>
    </source>
</evidence>
<feature type="transmembrane region" description="Helical" evidence="10">
    <location>
        <begin position="306"/>
        <end position="329"/>
    </location>
</feature>
<reference evidence="13" key="1">
    <citation type="journal article" date="2012" name="Proc. Natl. Acad. Sci. U.S.A.">
        <title>Antigenic diversity is generated by distinct evolutionary mechanisms in African trypanosome species.</title>
        <authorList>
            <person name="Jackson A.P."/>
            <person name="Berry A."/>
            <person name="Aslett M."/>
            <person name="Allison H.C."/>
            <person name="Burton P."/>
            <person name="Vavrova-Anderson J."/>
            <person name="Brown R."/>
            <person name="Browne H."/>
            <person name="Corton N."/>
            <person name="Hauser H."/>
            <person name="Gamble J."/>
            <person name="Gilderthorp R."/>
            <person name="Marcello L."/>
            <person name="McQuillan J."/>
            <person name="Otto T.D."/>
            <person name="Quail M.A."/>
            <person name="Sanders M.J."/>
            <person name="van Tonder A."/>
            <person name="Ginger M.L."/>
            <person name="Field M.C."/>
            <person name="Barry J.D."/>
            <person name="Hertz-Fowler C."/>
            <person name="Berriman M."/>
        </authorList>
    </citation>
    <scope>NUCLEOTIDE SEQUENCE</scope>
    <source>
        <strain evidence="13">Y486</strain>
    </source>
</reference>
<keyword evidence="6 10" id="KW-1133">Transmembrane helix</keyword>
<evidence type="ECO:0000256" key="7">
    <source>
        <dbReference type="ARBA" id="ARBA00023136"/>
    </source>
</evidence>
<dbReference type="GO" id="GO:0016887">
    <property type="term" value="F:ATP hydrolysis activity"/>
    <property type="evidence" value="ECO:0007669"/>
    <property type="project" value="InterPro"/>
</dbReference>
<keyword evidence="2" id="KW-0813">Transport</keyword>
<dbReference type="PANTHER" id="PTHR24223">
    <property type="entry name" value="ATP-BINDING CASSETTE SUB-FAMILY C"/>
    <property type="match status" value="1"/>
</dbReference>
<evidence type="ECO:0000256" key="9">
    <source>
        <dbReference type="SAM" id="MobiDB-lite"/>
    </source>
</evidence>
<feature type="transmembrane region" description="Helical" evidence="10">
    <location>
        <begin position="1233"/>
        <end position="1250"/>
    </location>
</feature>
<keyword evidence="8" id="KW-0325">Glycoprotein</keyword>
<dbReference type="CDD" id="cd18579">
    <property type="entry name" value="ABC_6TM_ABCC_D1"/>
    <property type="match status" value="1"/>
</dbReference>
<keyword evidence="5" id="KW-0067">ATP-binding</keyword>
<dbReference type="SUPFAM" id="SSF52540">
    <property type="entry name" value="P-loop containing nucleoside triphosphate hydrolases"/>
    <property type="match status" value="2"/>
</dbReference>
<feature type="domain" description="ABC transmembrane type-1" evidence="12">
    <location>
        <begin position="974"/>
        <end position="1252"/>
    </location>
</feature>
<feature type="transmembrane region" description="Helical" evidence="10">
    <location>
        <begin position="1116"/>
        <end position="1135"/>
    </location>
</feature>
<dbReference type="GO" id="GO:0005524">
    <property type="term" value="F:ATP binding"/>
    <property type="evidence" value="ECO:0007669"/>
    <property type="project" value="UniProtKB-KW"/>
</dbReference>
<keyword evidence="4" id="KW-0547">Nucleotide-binding</keyword>
<dbReference type="CDD" id="cd18580">
    <property type="entry name" value="ABC_6TM_ABCC_D2"/>
    <property type="match status" value="2"/>
</dbReference>
<organism evidence="13">
    <name type="scientific">Trypanosoma vivax (strain Y486)</name>
    <dbReference type="NCBI Taxonomy" id="1055687"/>
    <lineage>
        <taxon>Eukaryota</taxon>
        <taxon>Discoba</taxon>
        <taxon>Euglenozoa</taxon>
        <taxon>Kinetoplastea</taxon>
        <taxon>Metakinetoplastina</taxon>
        <taxon>Trypanosomatida</taxon>
        <taxon>Trypanosomatidae</taxon>
        <taxon>Trypanosoma</taxon>
        <taxon>Duttonella</taxon>
    </lineage>
</organism>
<feature type="domain" description="ABC transmembrane type-1" evidence="12">
    <location>
        <begin position="268"/>
        <end position="550"/>
    </location>
</feature>
<evidence type="ECO:0000256" key="6">
    <source>
        <dbReference type="ARBA" id="ARBA00022989"/>
    </source>
</evidence>
<dbReference type="PROSITE" id="PS50893">
    <property type="entry name" value="ABC_TRANSPORTER_2"/>
    <property type="match status" value="2"/>
</dbReference>